<evidence type="ECO:0000256" key="1">
    <source>
        <dbReference type="ARBA" id="ARBA00022679"/>
    </source>
</evidence>
<dbReference type="PANTHER" id="PTHR46401:SF2">
    <property type="entry name" value="GLYCOSYLTRANSFERASE WBBK-RELATED"/>
    <property type="match status" value="1"/>
</dbReference>
<dbReference type="EMBL" id="CP117880">
    <property type="protein sequence ID" value="WDF68969.1"/>
    <property type="molecule type" value="Genomic_DNA"/>
</dbReference>
<evidence type="ECO:0000313" key="4">
    <source>
        <dbReference type="Proteomes" id="UP001221558"/>
    </source>
</evidence>
<organism evidence="3 4">
    <name type="scientific">Sphingobacterium oryzagri</name>
    <dbReference type="NCBI Taxonomy" id="3025669"/>
    <lineage>
        <taxon>Bacteria</taxon>
        <taxon>Pseudomonadati</taxon>
        <taxon>Bacteroidota</taxon>
        <taxon>Sphingobacteriia</taxon>
        <taxon>Sphingobacteriales</taxon>
        <taxon>Sphingobacteriaceae</taxon>
        <taxon>Sphingobacterium</taxon>
    </lineage>
</organism>
<keyword evidence="1" id="KW-0808">Transferase</keyword>
<dbReference type="Gene3D" id="3.40.50.2000">
    <property type="entry name" value="Glycogen Phosphorylase B"/>
    <property type="match status" value="2"/>
</dbReference>
<feature type="domain" description="Glycosyl transferase family 1" evidence="2">
    <location>
        <begin position="167"/>
        <end position="299"/>
    </location>
</feature>
<proteinExistence type="predicted"/>
<protein>
    <submittedName>
        <fullName evidence="3">Glycosyltransferase family 1 protein</fullName>
    </submittedName>
</protein>
<dbReference type="Pfam" id="PF00534">
    <property type="entry name" value="Glycos_transf_1"/>
    <property type="match status" value="1"/>
</dbReference>
<dbReference type="Proteomes" id="UP001221558">
    <property type="component" value="Chromosome"/>
</dbReference>
<reference evidence="3 4" key="1">
    <citation type="submission" date="2023-02" db="EMBL/GenBank/DDBJ databases">
        <title>Genome sequence of Sphingobacterium sp. KACC 22765.</title>
        <authorList>
            <person name="Kim S."/>
            <person name="Heo J."/>
            <person name="Kwon S.-W."/>
        </authorList>
    </citation>
    <scope>NUCLEOTIDE SEQUENCE [LARGE SCALE GENOMIC DNA]</scope>
    <source>
        <strain evidence="3 4">KACC 22765</strain>
    </source>
</reference>
<gene>
    <name evidence="3" type="ORF">PQ465_01010</name>
</gene>
<dbReference type="PANTHER" id="PTHR46401">
    <property type="entry name" value="GLYCOSYLTRANSFERASE WBBK-RELATED"/>
    <property type="match status" value="1"/>
</dbReference>
<accession>A0ABY7WNQ0</accession>
<sequence length="333" mass="38007">MKVVYFNRKNNYKEQSVEKLFRVLKSTLVKKGVIIEDIENPYGSGLINLIRSLFFFKSKESTCVTHVTGQINFANVLFKDTSRTIITVHDLTLYRNLSYLRLKIFLIFWVYLPFSRARYITVISKKSKDEIVKLMPKIESKIVIIPNCLTTEVYAETIIKKNVVPRVLIVGTRSNKNIERAITSLIGLNIELTIVGELDKTQSDLLRNSEVSYKNLTFISDQKLNEVYDESDILLFPSLYEGFGLPILEAQARNVIVITSNIEPLEEVAGGGGILVDPMDDSSIRSGVLQVLEMSDDEKLKLLIKGKENIKLYTVDYVAEQYLAIYKELNNDE</sequence>
<dbReference type="RefSeq" id="WP_274267697.1">
    <property type="nucleotide sequence ID" value="NZ_CP117880.1"/>
</dbReference>
<name>A0ABY7WNQ0_9SPHI</name>
<evidence type="ECO:0000259" key="2">
    <source>
        <dbReference type="Pfam" id="PF00534"/>
    </source>
</evidence>
<dbReference type="InterPro" id="IPR001296">
    <property type="entry name" value="Glyco_trans_1"/>
</dbReference>
<keyword evidence="4" id="KW-1185">Reference proteome</keyword>
<dbReference type="SUPFAM" id="SSF53756">
    <property type="entry name" value="UDP-Glycosyltransferase/glycogen phosphorylase"/>
    <property type="match status" value="1"/>
</dbReference>
<evidence type="ECO:0000313" key="3">
    <source>
        <dbReference type="EMBL" id="WDF68969.1"/>
    </source>
</evidence>
<dbReference type="CDD" id="cd03809">
    <property type="entry name" value="GT4_MtfB-like"/>
    <property type="match status" value="1"/>
</dbReference>